<dbReference type="EC" id="2.5.1.21" evidence="1"/>
<dbReference type="SUPFAM" id="SSF48576">
    <property type="entry name" value="Terpenoid synthases"/>
    <property type="match status" value="1"/>
</dbReference>
<keyword evidence="2" id="KW-1185">Reference proteome</keyword>
<dbReference type="SFLD" id="SFLDG01212">
    <property type="entry name" value="Phytoene_synthase_like"/>
    <property type="match status" value="1"/>
</dbReference>
<evidence type="ECO:0000313" key="1">
    <source>
        <dbReference type="EMBL" id="MDF1611800.1"/>
    </source>
</evidence>
<keyword evidence="1" id="KW-0808">Transferase</keyword>
<reference evidence="1" key="1">
    <citation type="submission" date="2023-03" db="EMBL/GenBank/DDBJ databases">
        <title>Stygiobacter electus gen. nov., sp. nov., facultatively anaerobic thermotolerant bacterium of the class Ignavibacteria from a well of Yessentuki mineral water deposit.</title>
        <authorList>
            <person name="Podosokorskaya O.A."/>
            <person name="Elcheninov A.G."/>
            <person name="Petrova N.F."/>
            <person name="Zavarzina D.G."/>
            <person name="Kublanov I.V."/>
            <person name="Merkel A.Y."/>
        </authorList>
    </citation>
    <scope>NUCLEOTIDE SEQUENCE</scope>
    <source>
        <strain evidence="1">09-Me</strain>
    </source>
</reference>
<protein>
    <submittedName>
        <fullName evidence="1">Squalene synthase HpnC</fullName>
        <ecNumber evidence="1">2.5.1.21</ecNumber>
    </submittedName>
</protein>
<dbReference type="Gene3D" id="1.10.600.10">
    <property type="entry name" value="Farnesyl Diphosphate Synthase"/>
    <property type="match status" value="1"/>
</dbReference>
<dbReference type="AlphaFoldDB" id="A0AAE3P2Q8"/>
<dbReference type="InterPro" id="IPR044843">
    <property type="entry name" value="Trans_IPPS_bact-type"/>
</dbReference>
<dbReference type="Pfam" id="PF00494">
    <property type="entry name" value="SQS_PSY"/>
    <property type="match status" value="1"/>
</dbReference>
<dbReference type="EMBL" id="JARGDL010000007">
    <property type="protein sequence ID" value="MDF1611800.1"/>
    <property type="molecule type" value="Genomic_DNA"/>
</dbReference>
<dbReference type="SFLD" id="SFLDG01018">
    <property type="entry name" value="Squalene/Phytoene_Synthase_Lik"/>
    <property type="match status" value="1"/>
</dbReference>
<proteinExistence type="predicted"/>
<evidence type="ECO:0000313" key="2">
    <source>
        <dbReference type="Proteomes" id="UP001221302"/>
    </source>
</evidence>
<gene>
    <name evidence="1" type="primary">hpnC</name>
    <name evidence="1" type="ORF">P0M35_06535</name>
</gene>
<dbReference type="InterPro" id="IPR008949">
    <property type="entry name" value="Isoprenoid_synthase_dom_sf"/>
</dbReference>
<sequence>MEERINSAYKTSLTFSKEHYENFPVILFSVSKELKKHIAIIYKFARQADDLADEGYISQNERLFLLNEYEKDFIEALNGKFKNDFWLALKNTCDKFQIDKKFFLDLISAFKQDIIKKRYETDFEILDYCKRSANPIGRILLKIFKVEDNEALIASDKICIALQLTNFYQDVSIDIQKNRIYASKEMMRKYSVTEEDFLNLNCNENVKLLFKELIEKTYKMFNEGKVIQSYVPKSFLLQIRMTILGGEKILHKIVENDYDVFNKRPKLNKKDFLLILLKSFRNV</sequence>
<dbReference type="GO" id="GO:0004311">
    <property type="term" value="F:geranylgeranyl diphosphate synthase activity"/>
    <property type="evidence" value="ECO:0007669"/>
    <property type="project" value="InterPro"/>
</dbReference>
<dbReference type="InterPro" id="IPR002060">
    <property type="entry name" value="Squ/phyt_synthse"/>
</dbReference>
<dbReference type="RefSeq" id="WP_321535567.1">
    <property type="nucleotide sequence ID" value="NZ_JARGDL010000007.1"/>
</dbReference>
<dbReference type="Proteomes" id="UP001221302">
    <property type="component" value="Unassembled WGS sequence"/>
</dbReference>
<dbReference type="GO" id="GO:0051996">
    <property type="term" value="F:squalene synthase [NAD(P)H] activity"/>
    <property type="evidence" value="ECO:0007669"/>
    <property type="project" value="UniProtKB-EC"/>
</dbReference>
<dbReference type="PANTHER" id="PTHR31480">
    <property type="entry name" value="BIFUNCTIONAL LYCOPENE CYCLASE/PHYTOENE SYNTHASE"/>
    <property type="match status" value="1"/>
</dbReference>
<accession>A0AAE3P2Q8</accession>
<comment type="caution">
    <text evidence="1">The sequence shown here is derived from an EMBL/GenBank/DDBJ whole genome shotgun (WGS) entry which is preliminary data.</text>
</comment>
<dbReference type="InterPro" id="IPR017827">
    <property type="entry name" value="HSQ_synthase_HpnC"/>
</dbReference>
<dbReference type="SFLD" id="SFLDS00005">
    <property type="entry name" value="Isoprenoid_Synthase_Type_I"/>
    <property type="match status" value="1"/>
</dbReference>
<name>A0AAE3P2Q8_9BACT</name>
<organism evidence="1 2">
    <name type="scientific">Stygiobacter electus</name>
    <dbReference type="NCBI Taxonomy" id="3032292"/>
    <lineage>
        <taxon>Bacteria</taxon>
        <taxon>Pseudomonadati</taxon>
        <taxon>Ignavibacteriota</taxon>
        <taxon>Ignavibacteria</taxon>
        <taxon>Ignavibacteriales</taxon>
        <taxon>Melioribacteraceae</taxon>
        <taxon>Stygiobacter</taxon>
    </lineage>
</organism>
<dbReference type="NCBIfam" id="TIGR03464">
    <property type="entry name" value="HpnC"/>
    <property type="match status" value="1"/>
</dbReference>